<evidence type="ECO:0000313" key="2">
    <source>
        <dbReference type="Proteomes" id="UP000644548"/>
    </source>
</evidence>
<organism evidence="1 2">
    <name type="scientific">Deinococcus sedimenti</name>
    <dbReference type="NCBI Taxonomy" id="1867090"/>
    <lineage>
        <taxon>Bacteria</taxon>
        <taxon>Thermotogati</taxon>
        <taxon>Deinococcota</taxon>
        <taxon>Deinococci</taxon>
        <taxon>Deinococcales</taxon>
        <taxon>Deinococcaceae</taxon>
        <taxon>Deinococcus</taxon>
    </lineage>
</organism>
<proteinExistence type="predicted"/>
<name>A0ABQ2S348_9DEIO</name>
<evidence type="ECO:0000313" key="1">
    <source>
        <dbReference type="EMBL" id="GGR81440.1"/>
    </source>
</evidence>
<comment type="caution">
    <text evidence="1">The sequence shown here is derived from an EMBL/GenBank/DDBJ whole genome shotgun (WGS) entry which is preliminary data.</text>
</comment>
<dbReference type="Proteomes" id="UP000644548">
    <property type="component" value="Unassembled WGS sequence"/>
</dbReference>
<protein>
    <submittedName>
        <fullName evidence="1">Uncharacterized protein</fullName>
    </submittedName>
</protein>
<keyword evidence="2" id="KW-1185">Reference proteome</keyword>
<accession>A0ABQ2S348</accession>
<reference evidence="2" key="1">
    <citation type="journal article" date="2019" name="Int. J. Syst. Evol. Microbiol.">
        <title>The Global Catalogue of Microorganisms (GCM) 10K type strain sequencing project: providing services to taxonomists for standard genome sequencing and annotation.</title>
        <authorList>
            <consortium name="The Broad Institute Genomics Platform"/>
            <consortium name="The Broad Institute Genome Sequencing Center for Infectious Disease"/>
            <person name="Wu L."/>
            <person name="Ma J."/>
        </authorList>
    </citation>
    <scope>NUCLEOTIDE SEQUENCE [LARGE SCALE GENOMIC DNA]</scope>
    <source>
        <strain evidence="2">JCM 31405</strain>
    </source>
</reference>
<gene>
    <name evidence="1" type="ORF">GCM10008960_05480</name>
</gene>
<dbReference type="EMBL" id="BMQN01000001">
    <property type="protein sequence ID" value="GGR81440.1"/>
    <property type="molecule type" value="Genomic_DNA"/>
</dbReference>
<sequence length="57" mass="6240">MILNVAKLSRITPLNLAPLWLEPGLPVTFHMLPASDIRRACFQALRTSRAPSPTTVG</sequence>